<feature type="compositionally biased region" description="Low complexity" evidence="1">
    <location>
        <begin position="13"/>
        <end position="34"/>
    </location>
</feature>
<dbReference type="AlphaFoldDB" id="A0ABD5PAS2"/>
<keyword evidence="3" id="KW-1185">Reference proteome</keyword>
<evidence type="ECO:0000313" key="3">
    <source>
        <dbReference type="Proteomes" id="UP001595921"/>
    </source>
</evidence>
<accession>A0ABD5PAS2</accession>
<name>A0ABD5PAS2_9EURY</name>
<feature type="region of interest" description="Disordered" evidence="1">
    <location>
        <begin position="55"/>
        <end position="80"/>
    </location>
</feature>
<reference evidence="2 3" key="1">
    <citation type="journal article" date="2019" name="Int. J. Syst. Evol. Microbiol.">
        <title>The Global Catalogue of Microorganisms (GCM) 10K type strain sequencing project: providing services to taxonomists for standard genome sequencing and annotation.</title>
        <authorList>
            <consortium name="The Broad Institute Genomics Platform"/>
            <consortium name="The Broad Institute Genome Sequencing Center for Infectious Disease"/>
            <person name="Wu L."/>
            <person name="Ma J."/>
        </authorList>
    </citation>
    <scope>NUCLEOTIDE SEQUENCE [LARGE SCALE GENOMIC DNA]</scope>
    <source>
        <strain evidence="2 3">CGMCC 1.12553</strain>
    </source>
</reference>
<dbReference type="Proteomes" id="UP001595921">
    <property type="component" value="Unassembled WGS sequence"/>
</dbReference>
<dbReference type="EMBL" id="JBHSDS010000005">
    <property type="protein sequence ID" value="MFC4357798.1"/>
    <property type="molecule type" value="Genomic_DNA"/>
</dbReference>
<evidence type="ECO:0000313" key="2">
    <source>
        <dbReference type="EMBL" id="MFC4357798.1"/>
    </source>
</evidence>
<protein>
    <submittedName>
        <fullName evidence="2">Uncharacterized protein</fullName>
    </submittedName>
</protein>
<proteinExistence type="predicted"/>
<gene>
    <name evidence="2" type="ORF">ACFO0N_07535</name>
</gene>
<evidence type="ECO:0000256" key="1">
    <source>
        <dbReference type="SAM" id="MobiDB-lite"/>
    </source>
</evidence>
<feature type="region of interest" description="Disordered" evidence="1">
    <location>
        <begin position="1"/>
        <end position="36"/>
    </location>
</feature>
<dbReference type="RefSeq" id="WP_267624531.1">
    <property type="nucleotide sequence ID" value="NZ_JAODIW010000009.1"/>
</dbReference>
<organism evidence="2 3">
    <name type="scientific">Halobium salinum</name>
    <dbReference type="NCBI Taxonomy" id="1364940"/>
    <lineage>
        <taxon>Archaea</taxon>
        <taxon>Methanobacteriati</taxon>
        <taxon>Methanobacteriota</taxon>
        <taxon>Stenosarchaea group</taxon>
        <taxon>Halobacteria</taxon>
        <taxon>Halobacteriales</taxon>
        <taxon>Haloferacaceae</taxon>
        <taxon>Halobium</taxon>
    </lineage>
</organism>
<comment type="caution">
    <text evidence="2">The sequence shown here is derived from an EMBL/GenBank/DDBJ whole genome shotgun (WGS) entry which is preliminary data.</text>
</comment>
<sequence length="442" mass="45451">MTPEEAASGGGRDSSSSGSSTGSGSSDDGSDLSGTVLELIADQDAENAEYTFTVEGSVSPHTVSDKVAAEDADSITENGDGTVTVSGVSGAGYGDAFLVEGSITSMDLDASLWTVRYGGSEVDPNQFNESDSDSDSDSAEGVLELIADQDAENVEYTFTVEGSVSPHTASDKVAAEDEDSITENGDGTVTVSGVSGVGYGDAFFVEGTITSMDLDASLWTVRYGGSEVDPSQFNESDSDSAPAQQVLELIADLDARNVEYTFTVEGSVSPHTASDKVAAESEDSITENGDGTVTVSGVSGVGYGDAFLVEGSITSMDLDESDWTVRYGGSEVDPNQFGGSSSVPAEAELELIAGEDTRNEEYRFTVDGSVSPASLSDRIAAESSDTVTENGDGTVTVSGVSGAGYGDAFIVEGSITSMDLDETAWTVRYGGVEMRPQETVSA</sequence>